<dbReference type="Gene3D" id="3.90.1720.10">
    <property type="entry name" value="endopeptidase domain like (from Nostoc punctiforme)"/>
    <property type="match status" value="1"/>
</dbReference>
<name>A0AB74D7V7_9BURK</name>
<accession>A0AB74D7V7</accession>
<dbReference type="AlphaFoldDB" id="A0AB74D7V7"/>
<dbReference type="SUPFAM" id="SSF54001">
    <property type="entry name" value="Cysteine proteinases"/>
    <property type="match status" value="1"/>
</dbReference>
<dbReference type="InterPro" id="IPR038765">
    <property type="entry name" value="Papain-like_cys_pep_sf"/>
</dbReference>
<dbReference type="Proteomes" id="UP000273734">
    <property type="component" value="Unassembled WGS sequence"/>
</dbReference>
<organism evidence="2 3">
    <name type="scientific">Burkholderia ubonensis</name>
    <dbReference type="NCBI Taxonomy" id="101571"/>
    <lineage>
        <taxon>Bacteria</taxon>
        <taxon>Pseudomonadati</taxon>
        <taxon>Pseudomonadota</taxon>
        <taxon>Betaproteobacteria</taxon>
        <taxon>Burkholderiales</taxon>
        <taxon>Burkholderiaceae</taxon>
        <taxon>Burkholderia</taxon>
        <taxon>Burkholderia cepacia complex</taxon>
    </lineage>
</organism>
<evidence type="ECO:0000313" key="2">
    <source>
        <dbReference type="EMBL" id="RQP78484.1"/>
    </source>
</evidence>
<proteinExistence type="predicted"/>
<evidence type="ECO:0000313" key="3">
    <source>
        <dbReference type="Proteomes" id="UP000273734"/>
    </source>
</evidence>
<dbReference type="InterPro" id="IPR024453">
    <property type="entry name" value="Peptidase_C92"/>
</dbReference>
<dbReference type="RefSeq" id="WP_095400379.1">
    <property type="nucleotide sequence ID" value="NZ_NQMX01000065.1"/>
</dbReference>
<gene>
    <name evidence="2" type="ORF">DF015_14120</name>
</gene>
<dbReference type="EMBL" id="QTNY01000008">
    <property type="protein sequence ID" value="RQP78484.1"/>
    <property type="molecule type" value="Genomic_DNA"/>
</dbReference>
<reference evidence="2 3" key="1">
    <citation type="submission" date="2018-08" db="EMBL/GenBank/DDBJ databases">
        <title>Comparative analysis of Burkholderia isolates from Puerto Rico.</title>
        <authorList>
            <person name="Hall C."/>
            <person name="Sahl J."/>
            <person name="Wagner D."/>
        </authorList>
    </citation>
    <scope>NUCLEOTIDE SEQUENCE [LARGE SCALE GENOMIC DNA]</scope>
    <source>
        <strain evidence="2 3">Bp8964</strain>
    </source>
</reference>
<feature type="region of interest" description="Disordered" evidence="1">
    <location>
        <begin position="1"/>
        <end position="22"/>
    </location>
</feature>
<evidence type="ECO:0000256" key="1">
    <source>
        <dbReference type="SAM" id="MobiDB-lite"/>
    </source>
</evidence>
<protein>
    <submittedName>
        <fullName evidence="2">YebB family permuted papain-like enzyme</fullName>
    </submittedName>
</protein>
<comment type="caution">
    <text evidence="2">The sequence shown here is derived from an EMBL/GenBank/DDBJ whole genome shotgun (WGS) entry which is preliminary data.</text>
</comment>
<dbReference type="Pfam" id="PF05708">
    <property type="entry name" value="Peptidase_C92"/>
    <property type="match status" value="1"/>
</dbReference>
<sequence length="225" mass="24967">MTIRTETAATAPHCAAPRDARETDRALPLATVRTLAASAHVGDLVFIRVPVRLFREVADATGTWTNHVGIVVDTSGAEPVVAESTFPWAKLTPLTRFVQRSEGGRLALARLATPPTADEQRRMQAAAERRIGTLYDTGFNLRSRRQFCSRYVREVLGDATGIEVGDVETFSTLLARRPGAKLGFWRLWYFGRIPWARETVTPASLLRCGRLTLEFDGIVFDPRRG</sequence>
<dbReference type="NCBIfam" id="NF008547">
    <property type="entry name" value="PRK11470.1"/>
    <property type="match status" value="1"/>
</dbReference>